<name>D5CQW7_SIDLE</name>
<dbReference type="Gene3D" id="3.30.70.970">
    <property type="entry name" value="RraB-like"/>
    <property type="match status" value="1"/>
</dbReference>
<proteinExistence type="predicted"/>
<evidence type="ECO:0000313" key="4">
    <source>
        <dbReference type="Proteomes" id="UP000001625"/>
    </source>
</evidence>
<keyword evidence="4" id="KW-1185">Reference proteome</keyword>
<dbReference type="SUPFAM" id="SSF89946">
    <property type="entry name" value="Hypothetical protein VC0424"/>
    <property type="match status" value="1"/>
</dbReference>
<organism evidence="3 4">
    <name type="scientific">Sideroxydans lithotrophicus (strain ES-1)</name>
    <dbReference type="NCBI Taxonomy" id="580332"/>
    <lineage>
        <taxon>Bacteria</taxon>
        <taxon>Pseudomonadati</taxon>
        <taxon>Pseudomonadota</taxon>
        <taxon>Betaproteobacteria</taxon>
        <taxon>Nitrosomonadales</taxon>
        <taxon>Gallionellaceae</taxon>
        <taxon>Sideroxydans</taxon>
    </lineage>
</organism>
<dbReference type="OrthoDB" id="7839302at2"/>
<dbReference type="Pfam" id="PF05117">
    <property type="entry name" value="DUF695"/>
    <property type="match status" value="1"/>
</dbReference>
<reference evidence="3 4" key="1">
    <citation type="submission" date="2010-03" db="EMBL/GenBank/DDBJ databases">
        <title>Complete sequence of Sideroxydans lithotrophicus ES-1.</title>
        <authorList>
            <consortium name="US DOE Joint Genome Institute"/>
            <person name="Lucas S."/>
            <person name="Copeland A."/>
            <person name="Lapidus A."/>
            <person name="Cheng J.-F."/>
            <person name="Bruce D."/>
            <person name="Goodwin L."/>
            <person name="Pitluck S."/>
            <person name="Munk A.C."/>
            <person name="Detter J.C."/>
            <person name="Han C."/>
            <person name="Tapia R."/>
            <person name="Larimer F."/>
            <person name="Land M."/>
            <person name="Hauser L."/>
            <person name="Kyrpides N."/>
            <person name="Ivanova N."/>
            <person name="Emerson D."/>
            <person name="Woyke T."/>
        </authorList>
    </citation>
    <scope>NUCLEOTIDE SEQUENCE [LARGE SCALE GENOMIC DNA]</scope>
    <source>
        <strain evidence="3 4">ES-1</strain>
    </source>
</reference>
<dbReference type="KEGG" id="slt:Slit_1115"/>
<dbReference type="Proteomes" id="UP000001625">
    <property type="component" value="Chromosome"/>
</dbReference>
<feature type="domain" description="Regulator of ribonuclease activity B" evidence="2">
    <location>
        <begin position="144"/>
        <end position="242"/>
    </location>
</feature>
<dbReference type="InterPro" id="IPR036701">
    <property type="entry name" value="RraB-like_sf"/>
</dbReference>
<evidence type="ECO:0000313" key="3">
    <source>
        <dbReference type="EMBL" id="ADE11353.1"/>
    </source>
</evidence>
<dbReference type="eggNOG" id="COG3076">
    <property type="taxonomic scope" value="Bacteria"/>
</dbReference>
<accession>D5CQW7</accession>
<dbReference type="Pfam" id="PF06877">
    <property type="entry name" value="RraB"/>
    <property type="match status" value="1"/>
</dbReference>
<dbReference type="InterPro" id="IPR009671">
    <property type="entry name" value="RraB_dom"/>
</dbReference>
<evidence type="ECO:0000259" key="2">
    <source>
        <dbReference type="Pfam" id="PF06877"/>
    </source>
</evidence>
<evidence type="ECO:0000259" key="1">
    <source>
        <dbReference type="Pfam" id="PF05117"/>
    </source>
</evidence>
<dbReference type="EMBL" id="CP001965">
    <property type="protein sequence ID" value="ADE11353.1"/>
    <property type="molecule type" value="Genomic_DNA"/>
</dbReference>
<feature type="domain" description="DUF695" evidence="1">
    <location>
        <begin position="3"/>
        <end position="135"/>
    </location>
</feature>
<dbReference type="InterPro" id="IPR016097">
    <property type="entry name" value="DUF695"/>
</dbReference>
<dbReference type="STRING" id="580332.Slit_1115"/>
<dbReference type="HOGENOM" id="CLU_076591_1_0_4"/>
<dbReference type="RefSeq" id="WP_013029251.1">
    <property type="nucleotide sequence ID" value="NC_013959.1"/>
</dbReference>
<gene>
    <name evidence="3" type="ordered locus">Slit_1115</name>
</gene>
<sequence>MTDDWDFYFLNVDNKPASMFVDLGAHRLAPYSDLSHMAYIRLEMKSPRDDGLSSQEEYDSLLSIEKAIEAHLVDDEADYLGRCTTNSCRDFFFYIAQPQNWAERVANCMRAFPTYRYEVGNREDAGWSTYFSYLYPSPSNRQTIENRRVCEALERNGDKLRQSREIDHWSSFSEAAGRHAFVVEAMQLGFAVRSLSELDKGNTRYVAQLWRTDIPALNTIDDVTLPLFNLAYKHGGEYDGWESIVVT</sequence>
<dbReference type="AlphaFoldDB" id="D5CQW7"/>
<protein>
    <submittedName>
        <fullName evidence="3">Uncharacterized protein</fullName>
    </submittedName>
</protein>